<feature type="binding site" description="axial binding residue" evidence="11">
    <location>
        <position position="444"/>
    </location>
    <ligand>
        <name>heme</name>
        <dbReference type="ChEBI" id="CHEBI:30413"/>
    </ligand>
    <ligandPart>
        <name>Fe</name>
        <dbReference type="ChEBI" id="CHEBI:18248"/>
    </ligandPart>
</feature>
<comment type="caution">
    <text evidence="13">The sequence shown here is derived from an EMBL/GenBank/DDBJ whole genome shotgun (WGS) entry which is preliminary data.</text>
</comment>
<dbReference type="GO" id="GO:0016712">
    <property type="term" value="F:oxidoreductase activity, acting on paired donors, with incorporation or reduction of molecular oxygen, reduced flavin or flavoprotein as one donor, and incorporation of one atom of oxygen"/>
    <property type="evidence" value="ECO:0007669"/>
    <property type="project" value="UniProtKB-ARBA"/>
</dbReference>
<dbReference type="Proteomes" id="UP001567538">
    <property type="component" value="Unassembled WGS sequence"/>
</dbReference>
<keyword evidence="8 11" id="KW-0408">Iron</keyword>
<dbReference type="Gene3D" id="1.10.630.10">
    <property type="entry name" value="Cytochrome P450"/>
    <property type="match status" value="1"/>
</dbReference>
<organism evidence="13 14">
    <name type="scientific">Salvia divinorum</name>
    <name type="common">Maria pastora</name>
    <name type="synonym">Diviner's sage</name>
    <dbReference type="NCBI Taxonomy" id="28513"/>
    <lineage>
        <taxon>Eukaryota</taxon>
        <taxon>Viridiplantae</taxon>
        <taxon>Streptophyta</taxon>
        <taxon>Embryophyta</taxon>
        <taxon>Tracheophyta</taxon>
        <taxon>Spermatophyta</taxon>
        <taxon>Magnoliopsida</taxon>
        <taxon>eudicotyledons</taxon>
        <taxon>Gunneridae</taxon>
        <taxon>Pentapetalae</taxon>
        <taxon>asterids</taxon>
        <taxon>lamiids</taxon>
        <taxon>Lamiales</taxon>
        <taxon>Lamiaceae</taxon>
        <taxon>Nepetoideae</taxon>
        <taxon>Mentheae</taxon>
        <taxon>Salviinae</taxon>
        <taxon>Salvia</taxon>
        <taxon>Salvia subgen. Calosphace</taxon>
    </lineage>
</organism>
<evidence type="ECO:0000256" key="3">
    <source>
        <dbReference type="ARBA" id="ARBA00022617"/>
    </source>
</evidence>
<dbReference type="SUPFAM" id="SSF48264">
    <property type="entry name" value="Cytochrome P450"/>
    <property type="match status" value="1"/>
</dbReference>
<evidence type="ECO:0000256" key="1">
    <source>
        <dbReference type="ARBA" id="ARBA00004167"/>
    </source>
</evidence>
<name>A0ABD1H804_SALDI</name>
<dbReference type="Pfam" id="PF00067">
    <property type="entry name" value="p450"/>
    <property type="match status" value="1"/>
</dbReference>
<evidence type="ECO:0000256" key="5">
    <source>
        <dbReference type="ARBA" id="ARBA00022723"/>
    </source>
</evidence>
<comment type="cofactor">
    <cofactor evidence="11">
        <name>heme</name>
        <dbReference type="ChEBI" id="CHEBI:30413"/>
    </cofactor>
</comment>
<dbReference type="AlphaFoldDB" id="A0ABD1H804"/>
<dbReference type="FunFam" id="1.10.630.10:FF:000043">
    <property type="entry name" value="Cytochrome P450 99A2"/>
    <property type="match status" value="1"/>
</dbReference>
<protein>
    <submittedName>
        <fullName evidence="13">Salviol synthase-like</fullName>
    </submittedName>
</protein>
<dbReference type="GO" id="GO:0016020">
    <property type="term" value="C:membrane"/>
    <property type="evidence" value="ECO:0007669"/>
    <property type="project" value="UniProtKB-SubCell"/>
</dbReference>
<comment type="subcellular location">
    <subcellularLocation>
        <location evidence="1">Membrane</location>
        <topology evidence="1">Single-pass membrane protein</topology>
    </subcellularLocation>
</comment>
<dbReference type="PANTHER" id="PTHR47955:SF8">
    <property type="entry name" value="CYTOCHROME P450 71D11-LIKE"/>
    <property type="match status" value="1"/>
</dbReference>
<dbReference type="PANTHER" id="PTHR47955">
    <property type="entry name" value="CYTOCHROME P450 FAMILY 71 PROTEIN"/>
    <property type="match status" value="1"/>
</dbReference>
<evidence type="ECO:0000256" key="10">
    <source>
        <dbReference type="ARBA" id="ARBA00023136"/>
    </source>
</evidence>
<reference evidence="13 14" key="1">
    <citation type="submission" date="2024-06" db="EMBL/GenBank/DDBJ databases">
        <title>A chromosome level genome sequence of Diviner's sage (Salvia divinorum).</title>
        <authorList>
            <person name="Ford S.A."/>
            <person name="Ro D.-K."/>
            <person name="Ness R.W."/>
            <person name="Phillips M.A."/>
        </authorList>
    </citation>
    <scope>NUCLEOTIDE SEQUENCE [LARGE SCALE GENOMIC DNA]</scope>
    <source>
        <strain evidence="13">SAF-2024a</strain>
        <tissue evidence="13">Leaf</tissue>
    </source>
</reference>
<dbReference type="InterPro" id="IPR036396">
    <property type="entry name" value="Cyt_P450_sf"/>
</dbReference>
<dbReference type="GO" id="GO:0046872">
    <property type="term" value="F:metal ion binding"/>
    <property type="evidence" value="ECO:0007669"/>
    <property type="project" value="UniProtKB-KW"/>
</dbReference>
<keyword evidence="14" id="KW-1185">Reference proteome</keyword>
<dbReference type="EMBL" id="JBEAFC010000006">
    <property type="protein sequence ID" value="KAL1552547.1"/>
    <property type="molecule type" value="Genomic_DNA"/>
</dbReference>
<evidence type="ECO:0000313" key="13">
    <source>
        <dbReference type="EMBL" id="KAL1552547.1"/>
    </source>
</evidence>
<dbReference type="GO" id="GO:0016114">
    <property type="term" value="P:terpenoid biosynthetic process"/>
    <property type="evidence" value="ECO:0007669"/>
    <property type="project" value="UniProtKB-ARBA"/>
</dbReference>
<proteinExistence type="inferred from homology"/>
<keyword evidence="3 11" id="KW-0349">Heme</keyword>
<dbReference type="CDD" id="cd11072">
    <property type="entry name" value="CYP71-like"/>
    <property type="match status" value="1"/>
</dbReference>
<keyword evidence="5 11" id="KW-0479">Metal-binding</keyword>
<keyword evidence="7 12" id="KW-0560">Oxidoreductase</keyword>
<evidence type="ECO:0000256" key="9">
    <source>
        <dbReference type="ARBA" id="ARBA00023033"/>
    </source>
</evidence>
<keyword evidence="6" id="KW-1133">Transmembrane helix</keyword>
<dbReference type="PRINTS" id="PR00463">
    <property type="entry name" value="EP450I"/>
</dbReference>
<dbReference type="PRINTS" id="PR00385">
    <property type="entry name" value="P450"/>
</dbReference>
<evidence type="ECO:0000256" key="6">
    <source>
        <dbReference type="ARBA" id="ARBA00022989"/>
    </source>
</evidence>
<dbReference type="InterPro" id="IPR001128">
    <property type="entry name" value="Cyt_P450"/>
</dbReference>
<keyword evidence="9 12" id="KW-0503">Monooxygenase</keyword>
<sequence>MEFVFPSLQMLTHIVSSFLFLFVVFKFKRATNKPECDLNRIPGPRRLPVIGNLHLLLSKSMPHFIFRQLATEHGPLMRLQLGGVPLLVVSSAEVAKQILKTHDVAFANRPPMHVARTVSYNYTSVAMAPYGEYWRYLRKICTLELLSSKRVRYSRSIREEENLNLAASIASSKEGSPVNLSEAVGLSAYDITCRSTVGEETAEKQTMAAAISQAAALGSGLSIADLYPSNKLLPFITGMSFRTRKAFRVTDRVLESIIRRRRASGRSDERSEPLLDVLLRCQQDDAEVHLTTDNIKAVILDMFFAGTETSSTTVEWVMSEMIRNPSTLKMAQDEVREVFDLKGYVEEDKFEELKYLKLVVKETLRLHPPGPLLLPRISSEICEINGYQIPAGTRVMVNAWALGRDPKYWDEAEKFKPERFEGSSVDYKGNNLEFIPFGAGRRMCPGMSFGVDNVEFTLATLLYHFDWEMAGQDLDMEEAFGITAKRKNDLLLIPTIRRPLRMIK</sequence>
<evidence type="ECO:0000256" key="7">
    <source>
        <dbReference type="ARBA" id="ARBA00023002"/>
    </source>
</evidence>
<keyword evidence="4" id="KW-0812">Transmembrane</keyword>
<evidence type="ECO:0000256" key="4">
    <source>
        <dbReference type="ARBA" id="ARBA00022692"/>
    </source>
</evidence>
<gene>
    <name evidence="13" type="ORF">AAHA92_13330</name>
</gene>
<comment type="similarity">
    <text evidence="2 12">Belongs to the cytochrome P450 family.</text>
</comment>
<evidence type="ECO:0000256" key="12">
    <source>
        <dbReference type="RuleBase" id="RU000461"/>
    </source>
</evidence>
<keyword evidence="10" id="KW-0472">Membrane</keyword>
<dbReference type="InterPro" id="IPR002401">
    <property type="entry name" value="Cyt_P450_E_grp-I"/>
</dbReference>
<accession>A0ABD1H804</accession>
<evidence type="ECO:0000313" key="14">
    <source>
        <dbReference type="Proteomes" id="UP001567538"/>
    </source>
</evidence>
<dbReference type="InterPro" id="IPR017972">
    <property type="entry name" value="Cyt_P450_CS"/>
</dbReference>
<dbReference type="PROSITE" id="PS00086">
    <property type="entry name" value="CYTOCHROME_P450"/>
    <property type="match status" value="1"/>
</dbReference>
<evidence type="ECO:0000256" key="11">
    <source>
        <dbReference type="PIRSR" id="PIRSR602401-1"/>
    </source>
</evidence>
<evidence type="ECO:0000256" key="2">
    <source>
        <dbReference type="ARBA" id="ARBA00010617"/>
    </source>
</evidence>
<evidence type="ECO:0000256" key="8">
    <source>
        <dbReference type="ARBA" id="ARBA00023004"/>
    </source>
</evidence>